<accession>A0A1G1KQJ1</accession>
<sequence length="77" mass="8923">MFQQSKWKYVFFFLLLSGIATTVLAADDSECKKANLELDSVITQVDGLIAQQKEMMAKQENLLKEIESLKIWVNKRR</sequence>
<evidence type="ECO:0000313" key="2">
    <source>
        <dbReference type="EMBL" id="OGW95193.1"/>
    </source>
</evidence>
<name>A0A1G1KQJ1_9BACT</name>
<comment type="caution">
    <text evidence="2">The sequence shown here is derived from an EMBL/GenBank/DDBJ whole genome shotgun (WGS) entry which is preliminary data.</text>
</comment>
<dbReference type="AlphaFoldDB" id="A0A1G1KQJ1"/>
<reference evidence="2 3" key="1">
    <citation type="journal article" date="2016" name="Nat. Commun.">
        <title>Thousands of microbial genomes shed light on interconnected biogeochemical processes in an aquifer system.</title>
        <authorList>
            <person name="Anantharaman K."/>
            <person name="Brown C.T."/>
            <person name="Hug L.A."/>
            <person name="Sharon I."/>
            <person name="Castelle C.J."/>
            <person name="Probst A.J."/>
            <person name="Thomas B.C."/>
            <person name="Singh A."/>
            <person name="Wilkins M.J."/>
            <person name="Karaoz U."/>
            <person name="Brodie E.L."/>
            <person name="Williams K.H."/>
            <person name="Hubbard S.S."/>
            <person name="Banfield J.F."/>
        </authorList>
    </citation>
    <scope>NUCLEOTIDE SEQUENCE [LARGE SCALE GENOMIC DNA]</scope>
</reference>
<feature type="chain" id="PRO_5009576482" description="YbgF trimerisation domain-containing protein" evidence="1">
    <location>
        <begin position="26"/>
        <end position="77"/>
    </location>
</feature>
<evidence type="ECO:0008006" key="4">
    <source>
        <dbReference type="Google" id="ProtNLM"/>
    </source>
</evidence>
<keyword evidence="1" id="KW-0732">Signal</keyword>
<dbReference type="EMBL" id="MHFR01000068">
    <property type="protein sequence ID" value="OGW95193.1"/>
    <property type="molecule type" value="Genomic_DNA"/>
</dbReference>
<organism evidence="2 3">
    <name type="scientific">Candidatus Danuiimicrobium aquiferis</name>
    <dbReference type="NCBI Taxonomy" id="1801832"/>
    <lineage>
        <taxon>Bacteria</taxon>
        <taxon>Pseudomonadati</taxon>
        <taxon>Candidatus Omnitrophota</taxon>
        <taxon>Candidatus Danuiimicrobium</taxon>
    </lineage>
</organism>
<evidence type="ECO:0000313" key="3">
    <source>
        <dbReference type="Proteomes" id="UP000178187"/>
    </source>
</evidence>
<gene>
    <name evidence="2" type="ORF">A3G33_04490</name>
</gene>
<dbReference type="Proteomes" id="UP000178187">
    <property type="component" value="Unassembled WGS sequence"/>
</dbReference>
<protein>
    <recommendedName>
        <fullName evidence="4">YbgF trimerisation domain-containing protein</fullName>
    </recommendedName>
</protein>
<evidence type="ECO:0000256" key="1">
    <source>
        <dbReference type="SAM" id="SignalP"/>
    </source>
</evidence>
<proteinExistence type="predicted"/>
<feature type="signal peptide" evidence="1">
    <location>
        <begin position="1"/>
        <end position="25"/>
    </location>
</feature>